<name>A0ABV8KFF6_9ACTN</name>
<sequence>MPSATVSSPKVNDVRCAMSANEEFFRSRKSAAVLKHGILKRYPVVFASMTGQSNPVVFLDGYAGRGEYEDGEPGSPLLLTRCAEFVSGFRDVRGFFVEQDDDNFANLRQVLHAKGGTVRRELRHGTLDEHLPELLVLAKDASLFAFLDPFGPALAFDTIRHHLLGRPGHPPRSCCTSASRRWPGWDARSTWRGPDPGPVRCGQKDRPPARPLPRCRLVAGTFRHGGRRAHGRAGHRRRAPGGLRVRTPADRGNALPGDPDAGTQAT</sequence>
<dbReference type="RefSeq" id="WP_377541648.1">
    <property type="nucleotide sequence ID" value="NZ_JBHSBN010000001.1"/>
</dbReference>
<evidence type="ECO:0000313" key="3">
    <source>
        <dbReference type="Proteomes" id="UP001595868"/>
    </source>
</evidence>
<dbReference type="EMBL" id="JBHSBN010000001">
    <property type="protein sequence ID" value="MFC4104724.1"/>
    <property type="molecule type" value="Genomic_DNA"/>
</dbReference>
<evidence type="ECO:0000256" key="1">
    <source>
        <dbReference type="SAM" id="MobiDB-lite"/>
    </source>
</evidence>
<dbReference type="Proteomes" id="UP001595868">
    <property type="component" value="Unassembled WGS sequence"/>
</dbReference>
<keyword evidence="3" id="KW-1185">Reference proteome</keyword>
<gene>
    <name evidence="2" type="primary">tcmP</name>
    <name evidence="2" type="ORF">ACFOX0_02060</name>
</gene>
<reference evidence="3" key="1">
    <citation type="journal article" date="2019" name="Int. J. Syst. Evol. Microbiol.">
        <title>The Global Catalogue of Microorganisms (GCM) 10K type strain sequencing project: providing services to taxonomists for standard genome sequencing and annotation.</title>
        <authorList>
            <consortium name="The Broad Institute Genomics Platform"/>
            <consortium name="The Broad Institute Genome Sequencing Center for Infectious Disease"/>
            <person name="Wu L."/>
            <person name="Ma J."/>
        </authorList>
    </citation>
    <scope>NUCLEOTIDE SEQUENCE [LARGE SCALE GENOMIC DNA]</scope>
    <source>
        <strain evidence="3">2902at01</strain>
    </source>
</reference>
<feature type="compositionally biased region" description="Basic residues" evidence="1">
    <location>
        <begin position="224"/>
        <end position="239"/>
    </location>
</feature>
<dbReference type="NCBIfam" id="TIGR04474">
    <property type="entry name" value="tcm_partner"/>
    <property type="match status" value="1"/>
</dbReference>
<accession>A0ABV8KFF6</accession>
<proteinExistence type="predicted"/>
<comment type="caution">
    <text evidence="2">The sequence shown here is derived from an EMBL/GenBank/DDBJ whole genome shotgun (WGS) entry which is preliminary data.</text>
</comment>
<evidence type="ECO:0000313" key="2">
    <source>
        <dbReference type="EMBL" id="MFC4104724.1"/>
    </source>
</evidence>
<protein>
    <submittedName>
        <fullName evidence="2">Three-Cys-motif partner protein TcmP</fullName>
    </submittedName>
</protein>
<dbReference type="InterPro" id="IPR031009">
    <property type="entry name" value="Tcm_partner"/>
</dbReference>
<organism evidence="2 3">
    <name type="scientific">Micromonospora zhanjiangensis</name>
    <dbReference type="NCBI Taxonomy" id="1522057"/>
    <lineage>
        <taxon>Bacteria</taxon>
        <taxon>Bacillati</taxon>
        <taxon>Actinomycetota</taxon>
        <taxon>Actinomycetes</taxon>
        <taxon>Micromonosporales</taxon>
        <taxon>Micromonosporaceae</taxon>
        <taxon>Micromonospora</taxon>
    </lineage>
</organism>
<feature type="region of interest" description="Disordered" evidence="1">
    <location>
        <begin position="186"/>
        <end position="266"/>
    </location>
</feature>